<name>A0A9P5Y8S8_9AGAR</name>
<comment type="similarity">
    <text evidence="1 4">Belongs to the short-chain dehydrogenases/reductases (SDR) family.</text>
</comment>
<dbReference type="Proteomes" id="UP000807353">
    <property type="component" value="Unassembled WGS sequence"/>
</dbReference>
<organism evidence="5 6">
    <name type="scientific">Collybia nuda</name>
    <dbReference type="NCBI Taxonomy" id="64659"/>
    <lineage>
        <taxon>Eukaryota</taxon>
        <taxon>Fungi</taxon>
        <taxon>Dikarya</taxon>
        <taxon>Basidiomycota</taxon>
        <taxon>Agaricomycotina</taxon>
        <taxon>Agaricomycetes</taxon>
        <taxon>Agaricomycetidae</taxon>
        <taxon>Agaricales</taxon>
        <taxon>Tricholomatineae</taxon>
        <taxon>Clitocybaceae</taxon>
        <taxon>Collybia</taxon>
    </lineage>
</organism>
<dbReference type="PROSITE" id="PS00061">
    <property type="entry name" value="ADH_SHORT"/>
    <property type="match status" value="1"/>
</dbReference>
<dbReference type="InterPro" id="IPR051911">
    <property type="entry name" value="SDR_oxidoreductase"/>
</dbReference>
<sequence length="303" mass="33015">MSQKSVWFVTGTSSGLGNALLHEILSSGNSIIATARNPESLQATLEQKYDAETLKRALIIKVDITQPNEIKAAFAAGLQKFGEINVVVNNAGYAVLSEIEECPMDLARIEFEIMFWGPVHISKEAIRVFREVNPPGKGGCIFNVSSTGGYSSQPLLSFYNAAKFAIEGFTESLRKEMSPEWNIQASAIEPGGFNTGWRDGLTILPPHPAYKADNSPTSQYRAMLRHIPFIGSPERAAKALLTLSGKKDLPLRIQLGSDAATLIRHTARKTIADSEKWEDIAHSTNIDGIDPPEYTKSLLAALG</sequence>
<dbReference type="Pfam" id="PF00106">
    <property type="entry name" value="adh_short"/>
    <property type="match status" value="1"/>
</dbReference>
<dbReference type="PRINTS" id="PR00080">
    <property type="entry name" value="SDRFAMILY"/>
</dbReference>
<dbReference type="Gene3D" id="3.40.50.720">
    <property type="entry name" value="NAD(P)-binding Rossmann-like Domain"/>
    <property type="match status" value="1"/>
</dbReference>
<dbReference type="PANTHER" id="PTHR43976">
    <property type="entry name" value="SHORT CHAIN DEHYDROGENASE"/>
    <property type="match status" value="1"/>
</dbReference>
<dbReference type="AlphaFoldDB" id="A0A9P5Y8S8"/>
<dbReference type="SUPFAM" id="SSF51735">
    <property type="entry name" value="NAD(P)-binding Rossmann-fold domains"/>
    <property type="match status" value="1"/>
</dbReference>
<comment type="caution">
    <text evidence="5">The sequence shown here is derived from an EMBL/GenBank/DDBJ whole genome shotgun (WGS) entry which is preliminary data.</text>
</comment>
<dbReference type="InterPro" id="IPR036291">
    <property type="entry name" value="NAD(P)-bd_dom_sf"/>
</dbReference>
<dbReference type="PRINTS" id="PR00081">
    <property type="entry name" value="GDHRDH"/>
</dbReference>
<gene>
    <name evidence="5" type="ORF">BDZ94DRAFT_1282125</name>
</gene>
<dbReference type="InterPro" id="IPR002347">
    <property type="entry name" value="SDR_fam"/>
</dbReference>
<evidence type="ECO:0000256" key="4">
    <source>
        <dbReference type="RuleBase" id="RU000363"/>
    </source>
</evidence>
<accession>A0A9P5Y8S8</accession>
<reference evidence="5" key="1">
    <citation type="submission" date="2020-11" db="EMBL/GenBank/DDBJ databases">
        <authorList>
            <consortium name="DOE Joint Genome Institute"/>
            <person name="Ahrendt S."/>
            <person name="Riley R."/>
            <person name="Andreopoulos W."/>
            <person name="Labutti K."/>
            <person name="Pangilinan J."/>
            <person name="Ruiz-Duenas F.J."/>
            <person name="Barrasa J.M."/>
            <person name="Sanchez-Garcia M."/>
            <person name="Camarero S."/>
            <person name="Miyauchi S."/>
            <person name="Serrano A."/>
            <person name="Linde D."/>
            <person name="Babiker R."/>
            <person name="Drula E."/>
            <person name="Ayuso-Fernandez I."/>
            <person name="Pacheco R."/>
            <person name="Padilla G."/>
            <person name="Ferreira P."/>
            <person name="Barriuso J."/>
            <person name="Kellner H."/>
            <person name="Castanera R."/>
            <person name="Alfaro M."/>
            <person name="Ramirez L."/>
            <person name="Pisabarro A.G."/>
            <person name="Kuo A."/>
            <person name="Tritt A."/>
            <person name="Lipzen A."/>
            <person name="He G."/>
            <person name="Yan M."/>
            <person name="Ng V."/>
            <person name="Cullen D."/>
            <person name="Martin F."/>
            <person name="Rosso M.-N."/>
            <person name="Henrissat B."/>
            <person name="Hibbett D."/>
            <person name="Martinez A.T."/>
            <person name="Grigoriev I.V."/>
        </authorList>
    </citation>
    <scope>NUCLEOTIDE SEQUENCE</scope>
    <source>
        <strain evidence="5">CBS 247.69</strain>
    </source>
</reference>
<dbReference type="EMBL" id="MU150255">
    <property type="protein sequence ID" value="KAF9464279.1"/>
    <property type="molecule type" value="Genomic_DNA"/>
</dbReference>
<dbReference type="GO" id="GO:0016491">
    <property type="term" value="F:oxidoreductase activity"/>
    <property type="evidence" value="ECO:0007669"/>
    <property type="project" value="UniProtKB-KW"/>
</dbReference>
<dbReference type="PANTHER" id="PTHR43976:SF16">
    <property type="entry name" value="SHORT-CHAIN DEHYDROGENASE_REDUCTASE FAMILY PROTEIN"/>
    <property type="match status" value="1"/>
</dbReference>
<evidence type="ECO:0008006" key="7">
    <source>
        <dbReference type="Google" id="ProtNLM"/>
    </source>
</evidence>
<dbReference type="CDD" id="cd05374">
    <property type="entry name" value="17beta-HSD-like_SDR_c"/>
    <property type="match status" value="1"/>
</dbReference>
<protein>
    <recommendedName>
        <fullName evidence="7">NAD(P)-binding protein</fullName>
    </recommendedName>
</protein>
<dbReference type="OrthoDB" id="1274115at2759"/>
<evidence type="ECO:0000256" key="3">
    <source>
        <dbReference type="ARBA" id="ARBA00023002"/>
    </source>
</evidence>
<proteinExistence type="inferred from homology"/>
<keyword evidence="6" id="KW-1185">Reference proteome</keyword>
<evidence type="ECO:0000256" key="1">
    <source>
        <dbReference type="ARBA" id="ARBA00006484"/>
    </source>
</evidence>
<evidence type="ECO:0000313" key="6">
    <source>
        <dbReference type="Proteomes" id="UP000807353"/>
    </source>
</evidence>
<keyword evidence="2" id="KW-0521">NADP</keyword>
<evidence type="ECO:0000256" key="2">
    <source>
        <dbReference type="ARBA" id="ARBA00022857"/>
    </source>
</evidence>
<keyword evidence="3" id="KW-0560">Oxidoreductase</keyword>
<evidence type="ECO:0000313" key="5">
    <source>
        <dbReference type="EMBL" id="KAF9464279.1"/>
    </source>
</evidence>
<dbReference type="InterPro" id="IPR020904">
    <property type="entry name" value="Sc_DH/Rdtase_CS"/>
</dbReference>